<dbReference type="Pfam" id="PF03466">
    <property type="entry name" value="LysR_substrate"/>
    <property type="match status" value="1"/>
</dbReference>
<dbReference type="Pfam" id="PF00126">
    <property type="entry name" value="HTH_1"/>
    <property type="match status" value="1"/>
</dbReference>
<dbReference type="EMBL" id="WVUD01000001">
    <property type="protein sequence ID" value="MYL81694.1"/>
    <property type="molecule type" value="Genomic_DNA"/>
</dbReference>
<keyword evidence="4" id="KW-0804">Transcription</keyword>
<dbReference type="PANTHER" id="PTHR30126:SF64">
    <property type="entry name" value="HTH-TYPE TRANSCRIPTIONAL REGULATOR CITR"/>
    <property type="match status" value="1"/>
</dbReference>
<accession>A0A7C9MTB7</accession>
<dbReference type="PRINTS" id="PR00039">
    <property type="entry name" value="HTHLYSR"/>
</dbReference>
<evidence type="ECO:0000313" key="7">
    <source>
        <dbReference type="Proteomes" id="UP000482487"/>
    </source>
</evidence>
<dbReference type="Proteomes" id="UP000482487">
    <property type="component" value="Unassembled WGS sequence"/>
</dbReference>
<keyword evidence="3" id="KW-0238">DNA-binding</keyword>
<comment type="caution">
    <text evidence="6">The sequence shown here is derived from an EMBL/GenBank/DDBJ whole genome shotgun (WGS) entry which is preliminary data.</text>
</comment>
<dbReference type="OrthoDB" id="9808620at2"/>
<keyword evidence="2" id="KW-0805">Transcription regulation</keyword>
<dbReference type="RefSeq" id="WP_160957894.1">
    <property type="nucleotide sequence ID" value="NZ_WVUD01000001.1"/>
</dbReference>
<protein>
    <submittedName>
        <fullName evidence="6">LysR family transcriptional regulator</fullName>
    </submittedName>
</protein>
<sequence>MDVRRLHAFAKVYELRSFSRAGDELRLSQPTISAHISALEDELDTQLFDRLGRTVLPTQAGDVLFRYCTTIFTQLDHAKADILALSKRVAGELVIGGSTIPAQYIIPKLVARYAAAYPEVRIDLTGGDSSEISQNVADGTVHVGIIGAPASFPELVSIPYLDDALVLVAPVQRGQTRLDTAGWQEQLVGLPWIMREQGSGTRQTLDAAMARAGIDLRSIAPVLVVHSSLAVLECVEAGLGVAAVSALAARAYLERGTVAALDVPGLDMRRSFYVVHHGKRYLFPALRFFLKICECV</sequence>
<dbReference type="InterPro" id="IPR036390">
    <property type="entry name" value="WH_DNA-bd_sf"/>
</dbReference>
<keyword evidence="7" id="KW-1185">Reference proteome</keyword>
<dbReference type="NCBIfam" id="NF040786">
    <property type="entry name" value="LysR_Sec_metab"/>
    <property type="match status" value="1"/>
</dbReference>
<feature type="domain" description="HTH lysR-type" evidence="5">
    <location>
        <begin position="1"/>
        <end position="58"/>
    </location>
</feature>
<comment type="similarity">
    <text evidence="1">Belongs to the LysR transcriptional regulatory family.</text>
</comment>
<evidence type="ECO:0000256" key="3">
    <source>
        <dbReference type="ARBA" id="ARBA00023125"/>
    </source>
</evidence>
<evidence type="ECO:0000259" key="5">
    <source>
        <dbReference type="PROSITE" id="PS50931"/>
    </source>
</evidence>
<organism evidence="6 7">
    <name type="scientific">Solidesulfovibrio aerotolerans</name>
    <dbReference type="NCBI Taxonomy" id="295255"/>
    <lineage>
        <taxon>Bacteria</taxon>
        <taxon>Pseudomonadati</taxon>
        <taxon>Thermodesulfobacteriota</taxon>
        <taxon>Desulfovibrionia</taxon>
        <taxon>Desulfovibrionales</taxon>
        <taxon>Desulfovibrionaceae</taxon>
        <taxon>Solidesulfovibrio</taxon>
    </lineage>
</organism>
<dbReference type="CDD" id="cd08420">
    <property type="entry name" value="PBP2_CysL_like"/>
    <property type="match status" value="1"/>
</dbReference>
<dbReference type="AlphaFoldDB" id="A0A7C9MTB7"/>
<dbReference type="PROSITE" id="PS50931">
    <property type="entry name" value="HTH_LYSR"/>
    <property type="match status" value="1"/>
</dbReference>
<dbReference type="Gene3D" id="1.10.10.10">
    <property type="entry name" value="Winged helix-like DNA-binding domain superfamily/Winged helix DNA-binding domain"/>
    <property type="match status" value="1"/>
</dbReference>
<dbReference type="SUPFAM" id="SSF53850">
    <property type="entry name" value="Periplasmic binding protein-like II"/>
    <property type="match status" value="1"/>
</dbReference>
<dbReference type="InterPro" id="IPR000847">
    <property type="entry name" value="LysR_HTH_N"/>
</dbReference>
<dbReference type="InterPro" id="IPR005119">
    <property type="entry name" value="LysR_subst-bd"/>
</dbReference>
<reference evidence="6 7" key="1">
    <citation type="submission" date="2020-01" db="EMBL/GenBank/DDBJ databases">
        <title>Genome sequence of Desulfovibrio aerotolerans DSM 16695(T).</title>
        <authorList>
            <person name="Karnachuk O."/>
            <person name="Avakyan M."/>
            <person name="Mardanov A."/>
            <person name="Kadnikov V."/>
            <person name="Ravin N."/>
        </authorList>
    </citation>
    <scope>NUCLEOTIDE SEQUENCE [LARGE SCALE GENOMIC DNA]</scope>
    <source>
        <strain evidence="6 7">DSM 16695</strain>
    </source>
</reference>
<dbReference type="GO" id="GO:0003700">
    <property type="term" value="F:DNA-binding transcription factor activity"/>
    <property type="evidence" value="ECO:0007669"/>
    <property type="project" value="InterPro"/>
</dbReference>
<dbReference type="FunFam" id="1.10.10.10:FF:000001">
    <property type="entry name" value="LysR family transcriptional regulator"/>
    <property type="match status" value="1"/>
</dbReference>
<proteinExistence type="inferred from homology"/>
<evidence type="ECO:0000256" key="4">
    <source>
        <dbReference type="ARBA" id="ARBA00023163"/>
    </source>
</evidence>
<evidence type="ECO:0000256" key="2">
    <source>
        <dbReference type="ARBA" id="ARBA00023015"/>
    </source>
</evidence>
<dbReference type="SUPFAM" id="SSF46785">
    <property type="entry name" value="Winged helix' DNA-binding domain"/>
    <property type="match status" value="1"/>
</dbReference>
<gene>
    <name evidence="6" type="ORF">GTA51_00885</name>
</gene>
<dbReference type="Gene3D" id="3.40.190.290">
    <property type="match status" value="1"/>
</dbReference>
<dbReference type="GO" id="GO:0000976">
    <property type="term" value="F:transcription cis-regulatory region binding"/>
    <property type="evidence" value="ECO:0007669"/>
    <property type="project" value="TreeGrafter"/>
</dbReference>
<evidence type="ECO:0000313" key="6">
    <source>
        <dbReference type="EMBL" id="MYL81694.1"/>
    </source>
</evidence>
<name>A0A7C9MTB7_9BACT</name>
<dbReference type="InterPro" id="IPR047788">
    <property type="entry name" value="LysR-like_Sec_metab"/>
</dbReference>
<dbReference type="PANTHER" id="PTHR30126">
    <property type="entry name" value="HTH-TYPE TRANSCRIPTIONAL REGULATOR"/>
    <property type="match status" value="1"/>
</dbReference>
<dbReference type="InterPro" id="IPR036388">
    <property type="entry name" value="WH-like_DNA-bd_sf"/>
</dbReference>
<evidence type="ECO:0000256" key="1">
    <source>
        <dbReference type="ARBA" id="ARBA00009437"/>
    </source>
</evidence>